<organism evidence="2 3">
    <name type="scientific">Natrinema salaciae</name>
    <dbReference type="NCBI Taxonomy" id="1186196"/>
    <lineage>
        <taxon>Archaea</taxon>
        <taxon>Methanobacteriati</taxon>
        <taxon>Methanobacteriota</taxon>
        <taxon>Stenosarchaea group</taxon>
        <taxon>Halobacteria</taxon>
        <taxon>Halobacteriales</taxon>
        <taxon>Natrialbaceae</taxon>
        <taxon>Natrinema</taxon>
    </lineage>
</organism>
<sequence length="208" mass="22634">MTDTKAVARGRRTRFRRSDARASGSRYRHRCRNSSRGGDRSTDAAEEFGISTTRGTICSRYGNVEGVGKGSSRRLNPVRIDGNSVDRTVETALAGGIAGNHGVREGRMEYRQSSATALVSPIGQTRYPERGRFAVDDGVPGTDSVPAQNRRTRDLTLANRPVPGPTSRFRPPFVDTTVCVSSGRSAVLTHTPLFDIHTTVIWVAPICM</sequence>
<dbReference type="Proteomes" id="UP000199114">
    <property type="component" value="Unassembled WGS sequence"/>
</dbReference>
<accession>A0A1H9NVP9</accession>
<protein>
    <submittedName>
        <fullName evidence="2">Uncharacterized protein</fullName>
    </submittedName>
</protein>
<reference evidence="3" key="1">
    <citation type="submission" date="2016-10" db="EMBL/GenBank/DDBJ databases">
        <authorList>
            <person name="Varghese N."/>
            <person name="Submissions S."/>
        </authorList>
    </citation>
    <scope>NUCLEOTIDE SEQUENCE [LARGE SCALE GENOMIC DNA]</scope>
    <source>
        <strain evidence="3">DSM 25055</strain>
    </source>
</reference>
<dbReference type="EMBL" id="FOFD01000005">
    <property type="protein sequence ID" value="SER40114.1"/>
    <property type="molecule type" value="Genomic_DNA"/>
</dbReference>
<keyword evidence="3" id="KW-1185">Reference proteome</keyword>
<feature type="region of interest" description="Disordered" evidence="1">
    <location>
        <begin position="1"/>
        <end position="48"/>
    </location>
</feature>
<evidence type="ECO:0000256" key="1">
    <source>
        <dbReference type="SAM" id="MobiDB-lite"/>
    </source>
</evidence>
<evidence type="ECO:0000313" key="3">
    <source>
        <dbReference type="Proteomes" id="UP000199114"/>
    </source>
</evidence>
<name>A0A1H9NVP9_9EURY</name>
<gene>
    <name evidence="2" type="ORF">SAMN04489841_3763</name>
</gene>
<evidence type="ECO:0000313" key="2">
    <source>
        <dbReference type="EMBL" id="SER40114.1"/>
    </source>
</evidence>
<dbReference type="AlphaFoldDB" id="A0A1H9NVP9"/>
<proteinExistence type="predicted"/>
<dbReference type="STRING" id="1186196.SAMN04489841_3763"/>